<sequence length="171" mass="19931">MMSEPTNGTCGSTLKTLSYLYPVVLHLVSIMLTTRALQIQYRLREMFHPFFSLLLSLVLLSYNICNVFAIVSSFLVMSGVSPAVAYAGNCLYYFCYFYINGMMFCCVVERLAATVLMKTYEYNRRWWTLVLSQPFAVSAWPFILYRHMQLCYKHWYGLIREGLQVPAQLRM</sequence>
<dbReference type="InterPro" id="IPR052854">
    <property type="entry name" value="Serpentine_rcpt_epsilon"/>
</dbReference>
<evidence type="ECO:0000313" key="4">
    <source>
        <dbReference type="WBParaSite" id="HPBE_0002664101-mRNA-1"/>
    </source>
</evidence>
<dbReference type="EMBL" id="UZAH01040489">
    <property type="protein sequence ID" value="VDP58673.1"/>
    <property type="molecule type" value="Genomic_DNA"/>
</dbReference>
<dbReference type="WBParaSite" id="HPBE_0002664101-mRNA-1">
    <property type="protein sequence ID" value="HPBE_0002664101-mRNA-1"/>
    <property type="gene ID" value="HPBE_0002664101"/>
</dbReference>
<keyword evidence="1" id="KW-0472">Membrane</keyword>
<name>A0A183GVC1_HELPZ</name>
<protein>
    <submittedName>
        <fullName evidence="4">Very-long-chain (3R)-3-hydroxyacyl-CoA dehydratase</fullName>
    </submittedName>
</protein>
<feature type="transmembrane region" description="Helical" evidence="1">
    <location>
        <begin position="20"/>
        <end position="38"/>
    </location>
</feature>
<dbReference type="PANTHER" id="PTHR47518">
    <property type="entry name" value="SERPENTINE RECEPTOR CLASS EPSILON-13-RELATED"/>
    <property type="match status" value="1"/>
</dbReference>
<keyword evidence="3" id="KW-1185">Reference proteome</keyword>
<feature type="transmembrane region" description="Helical" evidence="1">
    <location>
        <begin position="50"/>
        <end position="71"/>
    </location>
</feature>
<dbReference type="AlphaFoldDB" id="A0A183GVC1"/>
<feature type="transmembrane region" description="Helical" evidence="1">
    <location>
        <begin position="125"/>
        <end position="145"/>
    </location>
</feature>
<evidence type="ECO:0000256" key="1">
    <source>
        <dbReference type="SAM" id="Phobius"/>
    </source>
</evidence>
<dbReference type="Proteomes" id="UP000050761">
    <property type="component" value="Unassembled WGS sequence"/>
</dbReference>
<evidence type="ECO:0000313" key="2">
    <source>
        <dbReference type="EMBL" id="VDP58673.1"/>
    </source>
</evidence>
<organism evidence="3 4">
    <name type="scientific">Heligmosomoides polygyrus</name>
    <name type="common">Parasitic roundworm</name>
    <dbReference type="NCBI Taxonomy" id="6339"/>
    <lineage>
        <taxon>Eukaryota</taxon>
        <taxon>Metazoa</taxon>
        <taxon>Ecdysozoa</taxon>
        <taxon>Nematoda</taxon>
        <taxon>Chromadorea</taxon>
        <taxon>Rhabditida</taxon>
        <taxon>Rhabditina</taxon>
        <taxon>Rhabditomorpha</taxon>
        <taxon>Strongyloidea</taxon>
        <taxon>Heligmosomidae</taxon>
        <taxon>Heligmosomoides</taxon>
    </lineage>
</organism>
<reference evidence="2 3" key="1">
    <citation type="submission" date="2018-11" db="EMBL/GenBank/DDBJ databases">
        <authorList>
            <consortium name="Pathogen Informatics"/>
        </authorList>
    </citation>
    <scope>NUCLEOTIDE SEQUENCE [LARGE SCALE GENOMIC DNA]</scope>
</reference>
<accession>A0A183GVC1</accession>
<evidence type="ECO:0000313" key="3">
    <source>
        <dbReference type="Proteomes" id="UP000050761"/>
    </source>
</evidence>
<proteinExistence type="predicted"/>
<keyword evidence="1" id="KW-1133">Transmembrane helix</keyword>
<keyword evidence="1" id="KW-0812">Transmembrane</keyword>
<accession>A0A3P8ILL5</accession>
<dbReference type="PANTHER" id="PTHR47518:SF9">
    <property type="entry name" value="SERPENTINE RECEPTOR, CLASS T"/>
    <property type="match status" value="1"/>
</dbReference>
<feature type="transmembrane region" description="Helical" evidence="1">
    <location>
        <begin position="91"/>
        <end position="113"/>
    </location>
</feature>
<reference evidence="4" key="2">
    <citation type="submission" date="2019-09" db="UniProtKB">
        <authorList>
            <consortium name="WormBaseParasite"/>
        </authorList>
    </citation>
    <scope>IDENTIFICATION</scope>
</reference>
<dbReference type="OrthoDB" id="5834256at2759"/>
<gene>
    <name evidence="2" type="ORF">HPBE_LOCUS26642</name>
</gene>